<sequence length="101" mass="11440">MAYGRSKKMGLGTALFFAVVLALTGYFVFAAIQGDYGHLRRIQVEAEEKRLLAQLAEIEDQRAALENKIWRLSDSYLDLDLLDEQARKVLGMARVDEVVIH</sequence>
<dbReference type="Proteomes" id="UP001156694">
    <property type="component" value="Unassembled WGS sequence"/>
</dbReference>
<keyword evidence="1" id="KW-0175">Coiled coil</keyword>
<feature type="coiled-coil region" evidence="1">
    <location>
        <begin position="41"/>
        <end position="75"/>
    </location>
</feature>
<accession>A0ABQ5VS75</accession>
<dbReference type="InterPro" id="IPR007060">
    <property type="entry name" value="FtsL/DivIC"/>
</dbReference>
<organism evidence="2 3">
    <name type="scientific">Amylibacter marinus</name>
    <dbReference type="NCBI Taxonomy" id="1475483"/>
    <lineage>
        <taxon>Bacteria</taxon>
        <taxon>Pseudomonadati</taxon>
        <taxon>Pseudomonadota</taxon>
        <taxon>Alphaproteobacteria</taxon>
        <taxon>Rhodobacterales</taxon>
        <taxon>Paracoccaceae</taxon>
        <taxon>Amylibacter</taxon>
    </lineage>
</organism>
<comment type="caution">
    <text evidence="2">The sequence shown here is derived from an EMBL/GenBank/DDBJ whole genome shotgun (WGS) entry which is preliminary data.</text>
</comment>
<evidence type="ECO:0000313" key="3">
    <source>
        <dbReference type="Proteomes" id="UP001156694"/>
    </source>
</evidence>
<reference evidence="3" key="1">
    <citation type="journal article" date="2019" name="Int. J. Syst. Evol. Microbiol.">
        <title>The Global Catalogue of Microorganisms (GCM) 10K type strain sequencing project: providing services to taxonomists for standard genome sequencing and annotation.</title>
        <authorList>
            <consortium name="The Broad Institute Genomics Platform"/>
            <consortium name="The Broad Institute Genome Sequencing Center for Infectious Disease"/>
            <person name="Wu L."/>
            <person name="Ma J."/>
        </authorList>
    </citation>
    <scope>NUCLEOTIDE SEQUENCE [LARGE SCALE GENOMIC DNA]</scope>
    <source>
        <strain evidence="3">NBRC 110140</strain>
    </source>
</reference>
<gene>
    <name evidence="2" type="ORF">GCM10007939_03510</name>
</gene>
<dbReference type="RefSeq" id="WP_284375609.1">
    <property type="nucleotide sequence ID" value="NZ_BSNN01000002.1"/>
</dbReference>
<dbReference type="Pfam" id="PF04977">
    <property type="entry name" value="DivIC"/>
    <property type="match status" value="1"/>
</dbReference>
<evidence type="ECO:0000256" key="1">
    <source>
        <dbReference type="SAM" id="Coils"/>
    </source>
</evidence>
<name>A0ABQ5VS75_9RHOB</name>
<protein>
    <submittedName>
        <fullName evidence="2">Septum formation initiator</fullName>
    </submittedName>
</protein>
<evidence type="ECO:0000313" key="2">
    <source>
        <dbReference type="EMBL" id="GLQ34068.1"/>
    </source>
</evidence>
<proteinExistence type="predicted"/>
<dbReference type="EMBL" id="BSNN01000002">
    <property type="protein sequence ID" value="GLQ34068.1"/>
    <property type="molecule type" value="Genomic_DNA"/>
</dbReference>
<keyword evidence="3" id="KW-1185">Reference proteome</keyword>